<reference evidence="4" key="1">
    <citation type="journal article" date="2019" name="Int. J. Syst. Evol. Microbiol.">
        <title>The Global Catalogue of Microorganisms (GCM) 10K type strain sequencing project: providing services to taxonomists for standard genome sequencing and annotation.</title>
        <authorList>
            <consortium name="The Broad Institute Genomics Platform"/>
            <consortium name="The Broad Institute Genome Sequencing Center for Infectious Disease"/>
            <person name="Wu L."/>
            <person name="Ma J."/>
        </authorList>
    </citation>
    <scope>NUCLEOTIDE SEQUENCE [LARGE SCALE GENOMIC DNA]</scope>
    <source>
        <strain evidence="4">JCM 17933</strain>
    </source>
</reference>
<accession>A0ABP8QYA1</accession>
<dbReference type="PROSITE" id="PS50943">
    <property type="entry name" value="HTH_CROC1"/>
    <property type="match status" value="1"/>
</dbReference>
<dbReference type="InterPro" id="IPR010982">
    <property type="entry name" value="Lambda_DNA-bd_dom_sf"/>
</dbReference>
<dbReference type="Pfam" id="PF01381">
    <property type="entry name" value="HTH_3"/>
    <property type="match status" value="1"/>
</dbReference>
<gene>
    <name evidence="3" type="ORF">GCM10023191_079970</name>
</gene>
<dbReference type="Gene3D" id="1.10.260.40">
    <property type="entry name" value="lambda repressor-like DNA-binding domains"/>
    <property type="match status" value="1"/>
</dbReference>
<comment type="caution">
    <text evidence="3">The sequence shown here is derived from an EMBL/GenBank/DDBJ whole genome shotgun (WGS) entry which is preliminary data.</text>
</comment>
<name>A0ABP8QYA1_9ACTN</name>
<feature type="compositionally biased region" description="Basic and acidic residues" evidence="1">
    <location>
        <begin position="80"/>
        <end position="95"/>
    </location>
</feature>
<evidence type="ECO:0000313" key="4">
    <source>
        <dbReference type="Proteomes" id="UP001500503"/>
    </source>
</evidence>
<keyword evidence="4" id="KW-1185">Reference proteome</keyword>
<evidence type="ECO:0000259" key="2">
    <source>
        <dbReference type="PROSITE" id="PS50943"/>
    </source>
</evidence>
<evidence type="ECO:0000256" key="1">
    <source>
        <dbReference type="SAM" id="MobiDB-lite"/>
    </source>
</evidence>
<dbReference type="Proteomes" id="UP001500503">
    <property type="component" value="Unassembled WGS sequence"/>
</dbReference>
<protein>
    <recommendedName>
        <fullName evidence="2">HTH cro/C1-type domain-containing protein</fullName>
    </recommendedName>
</protein>
<dbReference type="SMART" id="SM00530">
    <property type="entry name" value="HTH_XRE"/>
    <property type="match status" value="1"/>
</dbReference>
<organism evidence="3 4">
    <name type="scientific">Actinoallomurus oryzae</name>
    <dbReference type="NCBI Taxonomy" id="502180"/>
    <lineage>
        <taxon>Bacteria</taxon>
        <taxon>Bacillati</taxon>
        <taxon>Actinomycetota</taxon>
        <taxon>Actinomycetes</taxon>
        <taxon>Streptosporangiales</taxon>
        <taxon>Thermomonosporaceae</taxon>
        <taxon>Actinoallomurus</taxon>
    </lineage>
</organism>
<proteinExistence type="predicted"/>
<dbReference type="SUPFAM" id="SSF47413">
    <property type="entry name" value="lambda repressor-like DNA-binding domains"/>
    <property type="match status" value="1"/>
</dbReference>
<evidence type="ECO:0000313" key="3">
    <source>
        <dbReference type="EMBL" id="GAA4513210.1"/>
    </source>
</evidence>
<dbReference type="EMBL" id="BAABHF010000048">
    <property type="protein sequence ID" value="GAA4513210.1"/>
    <property type="molecule type" value="Genomic_DNA"/>
</dbReference>
<feature type="domain" description="HTH cro/C1-type" evidence="2">
    <location>
        <begin position="15"/>
        <end position="50"/>
    </location>
</feature>
<dbReference type="RefSeq" id="WP_329248850.1">
    <property type="nucleotide sequence ID" value="NZ_BAABHF010000048.1"/>
</dbReference>
<sequence>MSDDATSPAVVGRQLARRREDLDYTQDDLANRIGVSGRTVSAIERGVNSIQRKNRPAWETALGLASGTINRAYRDGTPIEVRERPATEPRTAAPHDDVVATLLARVARLETAVDVERRAREELERRMIDLGIIPAAAAEERENEQLPRTT</sequence>
<feature type="region of interest" description="Disordered" evidence="1">
    <location>
        <begin position="75"/>
        <end position="95"/>
    </location>
</feature>
<dbReference type="CDD" id="cd00093">
    <property type="entry name" value="HTH_XRE"/>
    <property type="match status" value="1"/>
</dbReference>
<dbReference type="InterPro" id="IPR001387">
    <property type="entry name" value="Cro/C1-type_HTH"/>
</dbReference>